<evidence type="ECO:0000313" key="15">
    <source>
        <dbReference type="Proteomes" id="UP000237682"/>
    </source>
</evidence>
<evidence type="ECO:0000259" key="13">
    <source>
        <dbReference type="Pfam" id="PF02223"/>
    </source>
</evidence>
<comment type="similarity">
    <text evidence="1 12">Belongs to the thymidylate kinase family.</text>
</comment>
<dbReference type="PROSITE" id="PS01331">
    <property type="entry name" value="THYMIDYLATE_KINASE"/>
    <property type="match status" value="1"/>
</dbReference>
<comment type="catalytic activity">
    <reaction evidence="10 12">
        <text>dTMP + ATP = dTDP + ADP</text>
        <dbReference type="Rhea" id="RHEA:13517"/>
        <dbReference type="ChEBI" id="CHEBI:30616"/>
        <dbReference type="ChEBI" id="CHEBI:58369"/>
        <dbReference type="ChEBI" id="CHEBI:63528"/>
        <dbReference type="ChEBI" id="CHEBI:456216"/>
        <dbReference type="EC" id="2.7.4.9"/>
    </reaction>
</comment>
<reference evidence="14 15" key="1">
    <citation type="submission" date="2018-02" db="EMBL/GenBank/DDBJ databases">
        <title>Whole genome sequencing of endophytic bacterium.</title>
        <authorList>
            <person name="Eedara R."/>
            <person name="Podile A.R."/>
        </authorList>
    </citation>
    <scope>NUCLEOTIDE SEQUENCE [LARGE SCALE GENOMIC DNA]</scope>
    <source>
        <strain evidence="14 15">RP1T</strain>
    </source>
</reference>
<dbReference type="CDD" id="cd01672">
    <property type="entry name" value="TMPK"/>
    <property type="match status" value="1"/>
</dbReference>
<feature type="binding site" evidence="12">
    <location>
        <begin position="10"/>
        <end position="17"/>
    </location>
    <ligand>
        <name>ATP</name>
        <dbReference type="ChEBI" id="CHEBI:30616"/>
    </ligand>
</feature>
<dbReference type="NCBIfam" id="TIGR00041">
    <property type="entry name" value="DTMP_kinase"/>
    <property type="match status" value="1"/>
</dbReference>
<dbReference type="GO" id="GO:0006235">
    <property type="term" value="P:dTTP biosynthetic process"/>
    <property type="evidence" value="ECO:0007669"/>
    <property type="project" value="UniProtKB-UniRule"/>
</dbReference>
<keyword evidence="4 12" id="KW-0808">Transferase</keyword>
<keyword evidence="5 12" id="KW-0545">Nucleotide biosynthesis</keyword>
<evidence type="ECO:0000256" key="9">
    <source>
        <dbReference type="ARBA" id="ARBA00029962"/>
    </source>
</evidence>
<keyword evidence="7 12" id="KW-0418">Kinase</keyword>
<evidence type="ECO:0000256" key="6">
    <source>
        <dbReference type="ARBA" id="ARBA00022741"/>
    </source>
</evidence>
<accession>A0A2S9QC83</accession>
<dbReference type="GO" id="GO:0006233">
    <property type="term" value="P:dTDP biosynthetic process"/>
    <property type="evidence" value="ECO:0007669"/>
    <property type="project" value="InterPro"/>
</dbReference>
<name>A0A2S9QC83_9HYPH</name>
<dbReference type="InterPro" id="IPR039430">
    <property type="entry name" value="Thymidylate_kin-like_dom"/>
</dbReference>
<comment type="caution">
    <text evidence="14">The sequence shown here is derived from an EMBL/GenBank/DDBJ whole genome shotgun (WGS) entry which is preliminary data.</text>
</comment>
<dbReference type="OrthoDB" id="9774907at2"/>
<dbReference type="FunFam" id="3.40.50.300:FF:000225">
    <property type="entry name" value="Thymidylate kinase"/>
    <property type="match status" value="1"/>
</dbReference>
<evidence type="ECO:0000256" key="10">
    <source>
        <dbReference type="ARBA" id="ARBA00048743"/>
    </source>
</evidence>
<dbReference type="Proteomes" id="UP000237682">
    <property type="component" value="Unassembled WGS sequence"/>
</dbReference>
<dbReference type="GO" id="GO:0004798">
    <property type="term" value="F:dTMP kinase activity"/>
    <property type="evidence" value="ECO:0007669"/>
    <property type="project" value="UniProtKB-UniRule"/>
</dbReference>
<evidence type="ECO:0000313" key="14">
    <source>
        <dbReference type="EMBL" id="PRH86963.1"/>
    </source>
</evidence>
<evidence type="ECO:0000256" key="11">
    <source>
        <dbReference type="ARBA" id="ARBA00057735"/>
    </source>
</evidence>
<dbReference type="GO" id="GO:0005829">
    <property type="term" value="C:cytosol"/>
    <property type="evidence" value="ECO:0007669"/>
    <property type="project" value="TreeGrafter"/>
</dbReference>
<comment type="function">
    <text evidence="11 12">Phosphorylation of dTMP to form dTDP in both de novo and salvage pathways of dTTP synthesis.</text>
</comment>
<dbReference type="PANTHER" id="PTHR10344:SF4">
    <property type="entry name" value="UMP-CMP KINASE 2, MITOCHONDRIAL"/>
    <property type="match status" value="1"/>
</dbReference>
<dbReference type="InterPro" id="IPR018094">
    <property type="entry name" value="Thymidylate_kinase"/>
</dbReference>
<keyword evidence="6 12" id="KW-0547">Nucleotide-binding</keyword>
<evidence type="ECO:0000256" key="2">
    <source>
        <dbReference type="ARBA" id="ARBA00012980"/>
    </source>
</evidence>
<dbReference type="InterPro" id="IPR027417">
    <property type="entry name" value="P-loop_NTPase"/>
</dbReference>
<dbReference type="GO" id="GO:0006227">
    <property type="term" value="P:dUDP biosynthetic process"/>
    <property type="evidence" value="ECO:0007669"/>
    <property type="project" value="TreeGrafter"/>
</dbReference>
<gene>
    <name evidence="12" type="primary">tmk</name>
    <name evidence="14" type="ORF">C5L14_16915</name>
</gene>
<dbReference type="GO" id="GO:0005524">
    <property type="term" value="F:ATP binding"/>
    <property type="evidence" value="ECO:0007669"/>
    <property type="project" value="UniProtKB-UniRule"/>
</dbReference>
<dbReference type="SUPFAM" id="SSF52540">
    <property type="entry name" value="P-loop containing nucleoside triphosphate hydrolases"/>
    <property type="match status" value="1"/>
</dbReference>
<evidence type="ECO:0000256" key="5">
    <source>
        <dbReference type="ARBA" id="ARBA00022727"/>
    </source>
</evidence>
<keyword evidence="15" id="KW-1185">Reference proteome</keyword>
<dbReference type="AlphaFoldDB" id="A0A2S9QC83"/>
<dbReference type="RefSeq" id="WP_105863185.1">
    <property type="nucleotide sequence ID" value="NZ_PUEJ01000005.1"/>
</dbReference>
<dbReference type="Pfam" id="PF02223">
    <property type="entry name" value="Thymidylate_kin"/>
    <property type="match status" value="1"/>
</dbReference>
<dbReference type="EMBL" id="PUEJ01000005">
    <property type="protein sequence ID" value="PRH86963.1"/>
    <property type="molecule type" value="Genomic_DNA"/>
</dbReference>
<evidence type="ECO:0000256" key="3">
    <source>
        <dbReference type="ARBA" id="ARBA00017144"/>
    </source>
</evidence>
<evidence type="ECO:0000256" key="1">
    <source>
        <dbReference type="ARBA" id="ARBA00009776"/>
    </source>
</evidence>
<protein>
    <recommendedName>
        <fullName evidence="3 12">Thymidylate kinase</fullName>
        <ecNumber evidence="2 12">2.7.4.9</ecNumber>
    </recommendedName>
    <alternativeName>
        <fullName evidence="9 12">dTMP kinase</fullName>
    </alternativeName>
</protein>
<evidence type="ECO:0000256" key="8">
    <source>
        <dbReference type="ARBA" id="ARBA00022840"/>
    </source>
</evidence>
<keyword evidence="8 12" id="KW-0067">ATP-binding</keyword>
<organism evidence="14 15">
    <name type="scientific">Labrys okinawensis</name>
    <dbReference type="NCBI Taxonomy" id="346911"/>
    <lineage>
        <taxon>Bacteria</taxon>
        <taxon>Pseudomonadati</taxon>
        <taxon>Pseudomonadota</taxon>
        <taxon>Alphaproteobacteria</taxon>
        <taxon>Hyphomicrobiales</taxon>
        <taxon>Xanthobacteraceae</taxon>
        <taxon>Labrys</taxon>
    </lineage>
</organism>
<dbReference type="Gene3D" id="3.40.50.300">
    <property type="entry name" value="P-loop containing nucleotide triphosphate hydrolases"/>
    <property type="match status" value="1"/>
</dbReference>
<dbReference type="PANTHER" id="PTHR10344">
    <property type="entry name" value="THYMIDYLATE KINASE"/>
    <property type="match status" value="1"/>
</dbReference>
<dbReference type="InterPro" id="IPR018095">
    <property type="entry name" value="Thymidylate_kin_CS"/>
</dbReference>
<evidence type="ECO:0000256" key="7">
    <source>
        <dbReference type="ARBA" id="ARBA00022777"/>
    </source>
</evidence>
<proteinExistence type="inferred from homology"/>
<dbReference type="HAMAP" id="MF_00165">
    <property type="entry name" value="Thymidylate_kinase"/>
    <property type="match status" value="1"/>
</dbReference>
<evidence type="ECO:0000256" key="12">
    <source>
        <dbReference type="HAMAP-Rule" id="MF_00165"/>
    </source>
</evidence>
<dbReference type="EC" id="2.7.4.9" evidence="2 12"/>
<feature type="domain" description="Thymidylate kinase-like" evidence="13">
    <location>
        <begin position="8"/>
        <end position="198"/>
    </location>
</feature>
<sequence>MKGRFITFEGGEGVGKSTQIRRLAASLNALGVQTVLTREPGGSPHAEELREVLLSGGAKHFGPFAETILFYAARDDHLNTTIRPALAKGSWVLCDRFMDSTRAYQGVLGEVEPALIRSIERVVVGSTVPDLTLILDMPARDGLARVRSRGTAIDRFEGESLIFHEKLREAFLAIAEFEPRRCAVIDASASQDEVASAILGVVRKRLDLDATRVPA</sequence>
<evidence type="ECO:0000256" key="4">
    <source>
        <dbReference type="ARBA" id="ARBA00022679"/>
    </source>
</evidence>